<evidence type="ECO:0000313" key="9">
    <source>
        <dbReference type="Proteomes" id="UP000467700"/>
    </source>
</evidence>
<dbReference type="InterPro" id="IPR023210">
    <property type="entry name" value="NADP_OxRdtase_dom"/>
</dbReference>
<keyword evidence="3" id="KW-0560">Oxidoreductase</keyword>
<dbReference type="AlphaFoldDB" id="A0A8S0XQ95"/>
<evidence type="ECO:0000256" key="1">
    <source>
        <dbReference type="ARBA" id="ARBA00007905"/>
    </source>
</evidence>
<feature type="domain" description="NADP-dependent oxidoreductase" evidence="7">
    <location>
        <begin position="19"/>
        <end position="275"/>
    </location>
</feature>
<dbReference type="CDD" id="cd19120">
    <property type="entry name" value="AKR_AKR3C2-3"/>
    <property type="match status" value="1"/>
</dbReference>
<dbReference type="Proteomes" id="UP000467700">
    <property type="component" value="Unassembled WGS sequence"/>
</dbReference>
<dbReference type="PRINTS" id="PR00069">
    <property type="entry name" value="ALDKETRDTASE"/>
</dbReference>
<evidence type="ECO:0000256" key="6">
    <source>
        <dbReference type="PIRSR" id="PIRSR000097-3"/>
    </source>
</evidence>
<feature type="site" description="Lowers pKa of active site Tyr" evidence="6">
    <location>
        <position position="75"/>
    </location>
</feature>
<keyword evidence="9" id="KW-1185">Reference proteome</keyword>
<proteinExistence type="inferred from homology"/>
<organism evidence="8 9">
    <name type="scientific">Cyclocybe aegerita</name>
    <name type="common">Black poplar mushroom</name>
    <name type="synonym">Agrocybe aegerita</name>
    <dbReference type="NCBI Taxonomy" id="1973307"/>
    <lineage>
        <taxon>Eukaryota</taxon>
        <taxon>Fungi</taxon>
        <taxon>Dikarya</taxon>
        <taxon>Basidiomycota</taxon>
        <taxon>Agaricomycotina</taxon>
        <taxon>Agaricomycetes</taxon>
        <taxon>Agaricomycetidae</taxon>
        <taxon>Agaricales</taxon>
        <taxon>Agaricineae</taxon>
        <taxon>Bolbitiaceae</taxon>
        <taxon>Cyclocybe</taxon>
    </lineage>
</organism>
<dbReference type="PANTHER" id="PTHR43827">
    <property type="entry name" value="2,5-DIKETO-D-GLUCONIC ACID REDUCTASE"/>
    <property type="match status" value="1"/>
</dbReference>
<dbReference type="InterPro" id="IPR044494">
    <property type="entry name" value="AKR3C2/3"/>
</dbReference>
<protein>
    <recommendedName>
        <fullName evidence="7">NADP-dependent oxidoreductase domain-containing protein</fullName>
    </recommendedName>
</protein>
<sequence length="292" mass="31764">MPATFTLKSGATIPWLGFGTGTALYQKDAAASVRAAIENGITHLDGAQMYNNEDTLGAGIKASGKPRSELFVTTKLDGRVVGDKTITDTLKDSLAKLGLDYVDLFLIHDPTPATKISPQTLGAWWAELEEIQRAGLAKDIGVSNFKVEDLKIILESGKVVPAANQIELHPYVWKAAEPIVKLCREKGIVVESYGGLTPIVRVQNGPLDPILASIRERVEKTRGAPVSTGQILTKWLLQKEIVVVTTTTKVERIKEFLDVENVPDLTPEEIQAIDEGGSKLHKRVFMGHAFGE</sequence>
<evidence type="ECO:0000256" key="3">
    <source>
        <dbReference type="ARBA" id="ARBA00023002"/>
    </source>
</evidence>
<dbReference type="InterPro" id="IPR018170">
    <property type="entry name" value="Aldo/ket_reductase_CS"/>
</dbReference>
<evidence type="ECO:0000313" key="8">
    <source>
        <dbReference type="EMBL" id="CAA7262777.1"/>
    </source>
</evidence>
<dbReference type="PIRSF" id="PIRSF000097">
    <property type="entry name" value="AKR"/>
    <property type="match status" value="1"/>
</dbReference>
<dbReference type="Gene3D" id="3.20.20.100">
    <property type="entry name" value="NADP-dependent oxidoreductase domain"/>
    <property type="match status" value="1"/>
</dbReference>
<comment type="caution">
    <text evidence="8">The sequence shown here is derived from an EMBL/GenBank/DDBJ whole genome shotgun (WGS) entry which is preliminary data.</text>
</comment>
<dbReference type="OrthoDB" id="416253at2759"/>
<name>A0A8S0XQ95_CYCAE</name>
<evidence type="ECO:0000256" key="4">
    <source>
        <dbReference type="PIRSR" id="PIRSR000097-1"/>
    </source>
</evidence>
<dbReference type="GO" id="GO:0016616">
    <property type="term" value="F:oxidoreductase activity, acting on the CH-OH group of donors, NAD or NADP as acceptor"/>
    <property type="evidence" value="ECO:0007669"/>
    <property type="project" value="UniProtKB-ARBA"/>
</dbReference>
<dbReference type="InterPro" id="IPR036812">
    <property type="entry name" value="NAD(P)_OxRdtase_dom_sf"/>
</dbReference>
<comment type="similarity">
    <text evidence="1">Belongs to the aldo/keto reductase family.</text>
</comment>
<dbReference type="SUPFAM" id="SSF51430">
    <property type="entry name" value="NAD(P)-linked oxidoreductase"/>
    <property type="match status" value="1"/>
</dbReference>
<dbReference type="Pfam" id="PF00248">
    <property type="entry name" value="Aldo_ket_red"/>
    <property type="match status" value="1"/>
</dbReference>
<accession>A0A8S0XQ95</accession>
<evidence type="ECO:0000256" key="2">
    <source>
        <dbReference type="ARBA" id="ARBA00022857"/>
    </source>
</evidence>
<evidence type="ECO:0000259" key="7">
    <source>
        <dbReference type="Pfam" id="PF00248"/>
    </source>
</evidence>
<feature type="binding site" evidence="5">
    <location>
        <position position="108"/>
    </location>
    <ligand>
        <name>substrate</name>
    </ligand>
</feature>
<dbReference type="EMBL" id="CACVBS010000037">
    <property type="protein sequence ID" value="CAA7262777.1"/>
    <property type="molecule type" value="Genomic_DNA"/>
</dbReference>
<dbReference type="InterPro" id="IPR020471">
    <property type="entry name" value="AKR"/>
</dbReference>
<reference evidence="8 9" key="1">
    <citation type="submission" date="2020-01" db="EMBL/GenBank/DDBJ databases">
        <authorList>
            <person name="Gupta K D."/>
        </authorList>
    </citation>
    <scope>NUCLEOTIDE SEQUENCE [LARGE SCALE GENOMIC DNA]</scope>
</reference>
<dbReference type="GO" id="GO:0016652">
    <property type="term" value="F:oxidoreductase activity, acting on NAD(P)H as acceptor"/>
    <property type="evidence" value="ECO:0007669"/>
    <property type="project" value="InterPro"/>
</dbReference>
<dbReference type="PROSITE" id="PS00062">
    <property type="entry name" value="ALDOKETO_REDUCTASE_2"/>
    <property type="match status" value="1"/>
</dbReference>
<dbReference type="PANTHER" id="PTHR43827:SF3">
    <property type="entry name" value="NADP-DEPENDENT OXIDOREDUCTASE DOMAIN-CONTAINING PROTEIN"/>
    <property type="match status" value="1"/>
</dbReference>
<keyword evidence="2" id="KW-0521">NADP</keyword>
<feature type="active site" description="Proton donor" evidence="4">
    <location>
        <position position="50"/>
    </location>
</feature>
<evidence type="ECO:0000256" key="5">
    <source>
        <dbReference type="PIRSR" id="PIRSR000097-2"/>
    </source>
</evidence>
<gene>
    <name evidence="8" type="ORF">AAE3_LOCUS5043</name>
</gene>